<dbReference type="RefSeq" id="WP_092539404.1">
    <property type="nucleotide sequence ID" value="NZ_FOKV01000001.1"/>
</dbReference>
<dbReference type="OrthoDB" id="1491239at2"/>
<dbReference type="STRING" id="1334022.SAMN04487907_10150"/>
<gene>
    <name evidence="2" type="ORF">SAMN04487907_10150</name>
</gene>
<proteinExistence type="predicted"/>
<name>A0A1I1D1D3_9FLAO</name>
<dbReference type="EMBL" id="FOKV01000001">
    <property type="protein sequence ID" value="SFB68597.1"/>
    <property type="molecule type" value="Genomic_DNA"/>
</dbReference>
<evidence type="ECO:0000313" key="3">
    <source>
        <dbReference type="Proteomes" id="UP000199438"/>
    </source>
</evidence>
<protein>
    <submittedName>
        <fullName evidence="2">Long-chain fatty acid transport protein</fullName>
    </submittedName>
</protein>
<feature type="chain" id="PRO_5011509464" evidence="1">
    <location>
        <begin position="20"/>
        <end position="413"/>
    </location>
</feature>
<keyword evidence="1" id="KW-0732">Signal</keyword>
<evidence type="ECO:0000313" key="2">
    <source>
        <dbReference type="EMBL" id="SFB68597.1"/>
    </source>
</evidence>
<evidence type="ECO:0000256" key="1">
    <source>
        <dbReference type="SAM" id="SignalP"/>
    </source>
</evidence>
<sequence>MIKRFIVIVALFSAFWAKAQENTSSPYSYYGIGLTNFKGTVENRAMGGLSTFSDSIHMNLTNPAGYGKLARTTYTAAASVESTQQETSEADDQVSNVSLDYLGLGVPVGRFGFGAGLIPYSSVGYRILDIEGDAASRLQGRGGMNKVFLSAAYAISRDLSIGVNADYNFGNIQRRRTVLRDGIQYGTRDIDRSDISGFNFNFGLDYQTKLNNGLKLHASAVYTPEADITTESYREIANVIFNANGENVLNVRNFDVESQDITLPSKTTFGLGLGRPNKWFVGGEYSAFGSIPEISVFSTPVNDAEYNDGSAYRLGGYIVPEYNSLTSYFKRVVYRFGGRFEETGLQLNGESIDEFGISFGLGLPIGGDFSNLNLGLEYGQRGTTSSGLIQENFFKLSIGLSLNDQWFVKRKFN</sequence>
<dbReference type="SUPFAM" id="SSF56935">
    <property type="entry name" value="Porins"/>
    <property type="match status" value="1"/>
</dbReference>
<organism evidence="2 3">
    <name type="scientific">Zunongwangia mangrovi</name>
    <dbReference type="NCBI Taxonomy" id="1334022"/>
    <lineage>
        <taxon>Bacteria</taxon>
        <taxon>Pseudomonadati</taxon>
        <taxon>Bacteroidota</taxon>
        <taxon>Flavobacteriia</taxon>
        <taxon>Flavobacteriales</taxon>
        <taxon>Flavobacteriaceae</taxon>
        <taxon>Zunongwangia</taxon>
    </lineage>
</organism>
<dbReference type="Gene3D" id="2.40.160.60">
    <property type="entry name" value="Outer membrane protein transport protein (OMPP1/FadL/TodX)"/>
    <property type="match status" value="1"/>
</dbReference>
<dbReference type="Proteomes" id="UP000199438">
    <property type="component" value="Unassembled WGS sequence"/>
</dbReference>
<feature type="signal peptide" evidence="1">
    <location>
        <begin position="1"/>
        <end position="19"/>
    </location>
</feature>
<dbReference type="AlphaFoldDB" id="A0A1I1D1D3"/>
<keyword evidence="3" id="KW-1185">Reference proteome</keyword>
<reference evidence="3" key="1">
    <citation type="submission" date="2016-10" db="EMBL/GenBank/DDBJ databases">
        <authorList>
            <person name="Varghese N."/>
            <person name="Submissions S."/>
        </authorList>
    </citation>
    <scope>NUCLEOTIDE SEQUENCE [LARGE SCALE GENOMIC DNA]</scope>
    <source>
        <strain evidence="3">DSM 24499</strain>
    </source>
</reference>
<accession>A0A1I1D1D3</accession>